<dbReference type="SUPFAM" id="SSF52833">
    <property type="entry name" value="Thioredoxin-like"/>
    <property type="match status" value="1"/>
</dbReference>
<sequence length="204" mass="22552">MKPTSSRSSRLVLSLLTRNVKTPARSCYRSHSNEQAPITQSFSTTPSHSQKNRVFTPFRTPPNFHDALRLISANNTLMLTLFTTSACVPCRTITPLLSSLVETRPPSPDDKYSHLAFAELELDSPDDSNGKMLDLGVEWGVTSMPTLIGFGGRRAERVTERIVDTRMLSDERAMGKWIDEEMKKGDPFPSQGGGGGFLSRIFGS</sequence>
<dbReference type="Gene3D" id="3.40.30.10">
    <property type="entry name" value="Glutaredoxin"/>
    <property type="match status" value="1"/>
</dbReference>
<evidence type="ECO:0008006" key="4">
    <source>
        <dbReference type="Google" id="ProtNLM"/>
    </source>
</evidence>
<keyword evidence="3" id="KW-1185">Reference proteome</keyword>
<reference evidence="2" key="1">
    <citation type="submission" date="2022-10" db="EMBL/GenBank/DDBJ databases">
        <title>Culturing micro-colonial fungi from biological soil crusts in the Mojave desert and describing Neophaeococcomyces mojavensis, and introducing the new genera and species Taxawa tesnikishii.</title>
        <authorList>
            <person name="Kurbessoian T."/>
            <person name="Stajich J.E."/>
        </authorList>
    </citation>
    <scope>NUCLEOTIDE SEQUENCE</scope>
    <source>
        <strain evidence="2">TK_41</strain>
    </source>
</reference>
<feature type="region of interest" description="Disordered" evidence="1">
    <location>
        <begin position="25"/>
        <end position="51"/>
    </location>
</feature>
<gene>
    <name evidence="2" type="ORF">H2200_005954</name>
</gene>
<dbReference type="InterPro" id="IPR036249">
    <property type="entry name" value="Thioredoxin-like_sf"/>
</dbReference>
<comment type="caution">
    <text evidence="2">The sequence shown here is derived from an EMBL/GenBank/DDBJ whole genome shotgun (WGS) entry which is preliminary data.</text>
</comment>
<dbReference type="CDD" id="cd02947">
    <property type="entry name" value="TRX_family"/>
    <property type="match status" value="1"/>
</dbReference>
<dbReference type="Proteomes" id="UP001172673">
    <property type="component" value="Unassembled WGS sequence"/>
</dbReference>
<protein>
    <recommendedName>
        <fullName evidence="4">Thioredoxin domain-containing protein</fullName>
    </recommendedName>
</protein>
<name>A0AA38XA55_9EURO</name>
<accession>A0AA38XA55</accession>
<evidence type="ECO:0000313" key="3">
    <source>
        <dbReference type="Proteomes" id="UP001172673"/>
    </source>
</evidence>
<feature type="compositionally biased region" description="Polar residues" evidence="1">
    <location>
        <begin position="29"/>
        <end position="51"/>
    </location>
</feature>
<evidence type="ECO:0000256" key="1">
    <source>
        <dbReference type="SAM" id="MobiDB-lite"/>
    </source>
</evidence>
<organism evidence="2 3">
    <name type="scientific">Cladophialophora chaetospira</name>
    <dbReference type="NCBI Taxonomy" id="386627"/>
    <lineage>
        <taxon>Eukaryota</taxon>
        <taxon>Fungi</taxon>
        <taxon>Dikarya</taxon>
        <taxon>Ascomycota</taxon>
        <taxon>Pezizomycotina</taxon>
        <taxon>Eurotiomycetes</taxon>
        <taxon>Chaetothyriomycetidae</taxon>
        <taxon>Chaetothyriales</taxon>
        <taxon>Herpotrichiellaceae</taxon>
        <taxon>Cladophialophora</taxon>
    </lineage>
</organism>
<evidence type="ECO:0000313" key="2">
    <source>
        <dbReference type="EMBL" id="KAJ9609626.1"/>
    </source>
</evidence>
<proteinExistence type="predicted"/>
<dbReference type="EMBL" id="JAPDRK010000008">
    <property type="protein sequence ID" value="KAJ9609626.1"/>
    <property type="molecule type" value="Genomic_DNA"/>
</dbReference>
<dbReference type="AlphaFoldDB" id="A0AA38XA55"/>